<gene>
    <name evidence="1" type="ORF">Cha6605_3571</name>
</gene>
<accession>K9UIB9</accession>
<dbReference type="Proteomes" id="UP000010366">
    <property type="component" value="Chromosome"/>
</dbReference>
<dbReference type="HOGENOM" id="CLU_3306830_0_0_3"/>
<dbReference type="KEGG" id="cmp:Cha6605_3571"/>
<dbReference type="AlphaFoldDB" id="K9UIB9"/>
<name>K9UIB9_CHAP6</name>
<sequence>MDGFLEDPLANPIAQTVGDPVFRTQSLDRPKQALASIEI</sequence>
<evidence type="ECO:0000313" key="2">
    <source>
        <dbReference type="Proteomes" id="UP000010366"/>
    </source>
</evidence>
<reference evidence="1 2" key="1">
    <citation type="submission" date="2012-05" db="EMBL/GenBank/DDBJ databases">
        <title>Finished chromosome of genome of Chamaesiphon sp. PCC 6605.</title>
        <authorList>
            <consortium name="US DOE Joint Genome Institute"/>
            <person name="Gugger M."/>
            <person name="Coursin T."/>
            <person name="Rippka R."/>
            <person name="Tandeau De Marsac N."/>
            <person name="Huntemann M."/>
            <person name="Wei C.-L."/>
            <person name="Han J."/>
            <person name="Detter J.C."/>
            <person name="Han C."/>
            <person name="Tapia R."/>
            <person name="Chen A."/>
            <person name="Kyrpides N."/>
            <person name="Mavromatis K."/>
            <person name="Markowitz V."/>
            <person name="Szeto E."/>
            <person name="Ivanova N."/>
            <person name="Pagani I."/>
            <person name="Pati A."/>
            <person name="Goodwin L."/>
            <person name="Nordberg H.P."/>
            <person name="Cantor M.N."/>
            <person name="Hua S.X."/>
            <person name="Woyke T."/>
            <person name="Kerfeld C.A."/>
        </authorList>
    </citation>
    <scope>NUCLEOTIDE SEQUENCE [LARGE SCALE GENOMIC DNA]</scope>
    <source>
        <strain evidence="2">ATCC 27169 / PCC 6605</strain>
    </source>
</reference>
<organism evidence="1 2">
    <name type="scientific">Chamaesiphon minutus (strain ATCC 27169 / PCC 6605)</name>
    <dbReference type="NCBI Taxonomy" id="1173020"/>
    <lineage>
        <taxon>Bacteria</taxon>
        <taxon>Bacillati</taxon>
        <taxon>Cyanobacteriota</taxon>
        <taxon>Cyanophyceae</taxon>
        <taxon>Gomontiellales</taxon>
        <taxon>Chamaesiphonaceae</taxon>
        <taxon>Chamaesiphon</taxon>
    </lineage>
</organism>
<dbReference type="STRING" id="1173020.Cha6605_3571"/>
<protein>
    <submittedName>
        <fullName evidence="1">Uncharacterized protein</fullName>
    </submittedName>
</protein>
<proteinExistence type="predicted"/>
<keyword evidence="2" id="KW-1185">Reference proteome</keyword>
<dbReference type="EMBL" id="CP003600">
    <property type="protein sequence ID" value="AFY94560.1"/>
    <property type="molecule type" value="Genomic_DNA"/>
</dbReference>
<evidence type="ECO:0000313" key="1">
    <source>
        <dbReference type="EMBL" id="AFY94560.1"/>
    </source>
</evidence>